<dbReference type="Gene3D" id="3.90.79.10">
    <property type="entry name" value="Nucleoside Triphosphate Pyrophosphohydrolase"/>
    <property type="match status" value="1"/>
</dbReference>
<dbReference type="PROSITE" id="PS00893">
    <property type="entry name" value="NUDIX_BOX"/>
    <property type="match status" value="1"/>
</dbReference>
<reference evidence="5" key="2">
    <citation type="submission" date="2019-01" db="EMBL/GenBank/DDBJ databases">
        <title>Genome sequence of Desulfonema ishimotonii strain Tokyo 01.</title>
        <authorList>
            <person name="Fukui M."/>
        </authorList>
    </citation>
    <scope>NUCLEOTIDE SEQUENCE [LARGE SCALE GENOMIC DNA]</scope>
    <source>
        <strain evidence="5">Tokyo 01</strain>
    </source>
</reference>
<dbReference type="CDD" id="cd04673">
    <property type="entry name" value="NUDIX_ADPRase"/>
    <property type="match status" value="1"/>
</dbReference>
<accession>A0A401FU74</accession>
<protein>
    <submittedName>
        <fullName evidence="4">NUDIX hydrolase</fullName>
    </submittedName>
</protein>
<dbReference type="InterPro" id="IPR015797">
    <property type="entry name" value="NUDIX_hydrolase-like_dom_sf"/>
</dbReference>
<evidence type="ECO:0000256" key="2">
    <source>
        <dbReference type="RuleBase" id="RU003476"/>
    </source>
</evidence>
<evidence type="ECO:0000313" key="5">
    <source>
        <dbReference type="Proteomes" id="UP000288096"/>
    </source>
</evidence>
<feature type="domain" description="Nudix hydrolase" evidence="3">
    <location>
        <begin position="8"/>
        <end position="139"/>
    </location>
</feature>
<evidence type="ECO:0000256" key="1">
    <source>
        <dbReference type="ARBA" id="ARBA00022801"/>
    </source>
</evidence>
<dbReference type="Proteomes" id="UP000288096">
    <property type="component" value="Unassembled WGS sequence"/>
</dbReference>
<dbReference type="InterPro" id="IPR020084">
    <property type="entry name" value="NUDIX_hydrolase_CS"/>
</dbReference>
<dbReference type="AlphaFoldDB" id="A0A401FU74"/>
<comment type="caution">
    <text evidence="4">The sequence shown here is derived from an EMBL/GenBank/DDBJ whole genome shotgun (WGS) entry which is preliminary data.</text>
</comment>
<gene>
    <name evidence="4" type="ORF">DENIS_1462</name>
</gene>
<dbReference type="InterPro" id="IPR020476">
    <property type="entry name" value="Nudix_hydrolase"/>
</dbReference>
<dbReference type="PROSITE" id="PS51462">
    <property type="entry name" value="NUDIX"/>
    <property type="match status" value="1"/>
</dbReference>
<dbReference type="PANTHER" id="PTHR43736">
    <property type="entry name" value="ADP-RIBOSE PYROPHOSPHATASE"/>
    <property type="match status" value="1"/>
</dbReference>
<dbReference type="PRINTS" id="PR00502">
    <property type="entry name" value="NUDIXFAMILY"/>
</dbReference>
<dbReference type="InterPro" id="IPR000086">
    <property type="entry name" value="NUDIX_hydrolase_dom"/>
</dbReference>
<organism evidence="4 5">
    <name type="scientific">Desulfonema ishimotonii</name>
    <dbReference type="NCBI Taxonomy" id="45657"/>
    <lineage>
        <taxon>Bacteria</taxon>
        <taxon>Pseudomonadati</taxon>
        <taxon>Thermodesulfobacteriota</taxon>
        <taxon>Desulfobacteria</taxon>
        <taxon>Desulfobacterales</taxon>
        <taxon>Desulfococcaceae</taxon>
        <taxon>Desulfonema</taxon>
    </lineage>
</organism>
<evidence type="ECO:0000313" key="4">
    <source>
        <dbReference type="EMBL" id="GBC60505.1"/>
    </source>
</evidence>
<dbReference type="Pfam" id="PF00293">
    <property type="entry name" value="NUDIX"/>
    <property type="match status" value="1"/>
</dbReference>
<dbReference type="PANTHER" id="PTHR43736:SF1">
    <property type="entry name" value="DIHYDRONEOPTERIN TRIPHOSPHATE DIPHOSPHATASE"/>
    <property type="match status" value="1"/>
</dbReference>
<comment type="similarity">
    <text evidence="2">Belongs to the Nudix hydrolase family.</text>
</comment>
<dbReference type="EMBL" id="BEXT01000001">
    <property type="protein sequence ID" value="GBC60505.1"/>
    <property type="molecule type" value="Genomic_DNA"/>
</dbReference>
<dbReference type="GO" id="GO:0016787">
    <property type="term" value="F:hydrolase activity"/>
    <property type="evidence" value="ECO:0007669"/>
    <property type="project" value="UniProtKB-KW"/>
</dbReference>
<dbReference type="SUPFAM" id="SSF55811">
    <property type="entry name" value="Nudix"/>
    <property type="match status" value="1"/>
</dbReference>
<proteinExistence type="inferred from homology"/>
<keyword evidence="1 2" id="KW-0378">Hydrolase</keyword>
<reference evidence="5" key="1">
    <citation type="submission" date="2017-11" db="EMBL/GenBank/DDBJ databases">
        <authorList>
            <person name="Watanabe M."/>
            <person name="Kojima H."/>
        </authorList>
    </citation>
    <scope>NUCLEOTIDE SEQUENCE [LARGE SCALE GENOMIC DNA]</scope>
    <source>
        <strain evidence="5">Tokyo 01</strain>
    </source>
</reference>
<evidence type="ECO:0000259" key="3">
    <source>
        <dbReference type="PROSITE" id="PS51462"/>
    </source>
</evidence>
<sequence length="145" mass="15954">MGIEYPDFPRVGVGAVVFKNECVLLVRRGNPPAKDMWAIPGGRLELGESLQMAAEREILEETGVVIRAGEPAFTFDAIIRDDDGTVRFHYVIVDLLAEYVSGVPWPGDDALEARWVSADEIATLAVNSATRKLLRRHFNFGPPCG</sequence>
<dbReference type="RefSeq" id="WP_231714429.1">
    <property type="nucleotide sequence ID" value="NZ_BEXT01000001.1"/>
</dbReference>
<name>A0A401FU74_9BACT</name>
<keyword evidence="5" id="KW-1185">Reference proteome</keyword>